<accession>A0A183GTI0</accession>
<evidence type="ECO:0000313" key="4">
    <source>
        <dbReference type="WBParaSite" id="HPBE_0002600001-mRNA-1"/>
    </source>
</evidence>
<dbReference type="WBParaSite" id="HPBE_0002600001-mRNA-1">
    <property type="protein sequence ID" value="HPBE_0002600001-mRNA-1"/>
    <property type="gene ID" value="HPBE_0002600001"/>
</dbReference>
<dbReference type="SUPFAM" id="SSF56672">
    <property type="entry name" value="DNA/RNA polymerases"/>
    <property type="match status" value="1"/>
</dbReference>
<dbReference type="InterPro" id="IPR007094">
    <property type="entry name" value="RNA-dir_pol_PSvirus"/>
</dbReference>
<dbReference type="InterPro" id="IPR043502">
    <property type="entry name" value="DNA/RNA_pol_sf"/>
</dbReference>
<reference evidence="2 3" key="1">
    <citation type="submission" date="2018-11" db="EMBL/GenBank/DDBJ databases">
        <authorList>
            <consortium name="Pathogen Informatics"/>
        </authorList>
    </citation>
    <scope>NUCLEOTIDE SEQUENCE [LARGE SCALE GENOMIC DNA]</scope>
</reference>
<reference evidence="4" key="2">
    <citation type="submission" date="2019-09" db="UniProtKB">
        <authorList>
            <consortium name="WormBaseParasite"/>
        </authorList>
    </citation>
    <scope>IDENTIFICATION</scope>
</reference>
<accession>A0A3P8IBW3</accession>
<keyword evidence="3" id="KW-1185">Reference proteome</keyword>
<dbReference type="PROSITE" id="PS50507">
    <property type="entry name" value="RDRP_SSRNA_POS"/>
    <property type="match status" value="1"/>
</dbReference>
<dbReference type="OrthoDB" id="7487738at2759"/>
<dbReference type="GO" id="GO:0006351">
    <property type="term" value="P:DNA-templated transcription"/>
    <property type="evidence" value="ECO:0007669"/>
    <property type="project" value="InterPro"/>
</dbReference>
<dbReference type="GO" id="GO:0003968">
    <property type="term" value="F:RNA-directed RNA polymerase activity"/>
    <property type="evidence" value="ECO:0007669"/>
    <property type="project" value="InterPro"/>
</dbReference>
<dbReference type="AlphaFoldDB" id="A0A183GTI0"/>
<evidence type="ECO:0000313" key="3">
    <source>
        <dbReference type="Proteomes" id="UP000050761"/>
    </source>
</evidence>
<organism evidence="3 4">
    <name type="scientific">Heligmosomoides polygyrus</name>
    <name type="common">Parasitic roundworm</name>
    <dbReference type="NCBI Taxonomy" id="6339"/>
    <lineage>
        <taxon>Eukaryota</taxon>
        <taxon>Metazoa</taxon>
        <taxon>Ecdysozoa</taxon>
        <taxon>Nematoda</taxon>
        <taxon>Chromadorea</taxon>
        <taxon>Rhabditida</taxon>
        <taxon>Rhabditina</taxon>
        <taxon>Rhabditomorpha</taxon>
        <taxon>Strongyloidea</taxon>
        <taxon>Heligmosomidae</taxon>
        <taxon>Heligmosomoides</taxon>
    </lineage>
</organism>
<dbReference type="GO" id="GO:0039694">
    <property type="term" value="P:viral RNA genome replication"/>
    <property type="evidence" value="ECO:0007669"/>
    <property type="project" value="InterPro"/>
</dbReference>
<evidence type="ECO:0000313" key="2">
    <source>
        <dbReference type="EMBL" id="VDP55149.1"/>
    </source>
</evidence>
<dbReference type="GO" id="GO:0003723">
    <property type="term" value="F:RNA binding"/>
    <property type="evidence" value="ECO:0007669"/>
    <property type="project" value="InterPro"/>
</dbReference>
<dbReference type="Proteomes" id="UP000050761">
    <property type="component" value="Unassembled WGS sequence"/>
</dbReference>
<feature type="domain" description="RdRp catalytic" evidence="1">
    <location>
        <begin position="266"/>
        <end position="378"/>
    </location>
</feature>
<name>A0A183GTI0_HELPZ</name>
<protein>
    <submittedName>
        <fullName evidence="4">RdRp catalytic domain-containing protein</fullName>
    </submittedName>
</protein>
<sequence>MVYTDDPNLHRCRYNNRYPWLGVFGRPLSFAVDAYGHISTSAWLKTEMDTLLKGIENTDPPQQRAFEVLQYLSDKAEAMCDEDPTISMLLLGLERCTPPRETDNEAVVADMTAWVASAKSWGERNRSWIMREMRQIESSWAASKKNESDRAVKWETYRNDPLRWGTTGGGPRSKWDGERTERTKWAWALAQLRDGKDIYSQALKLDEVAHVALKQEPTKTRLVITTPMGSYLRQSYMAMRAGHCPDLSSPLTSQDVLTEQMASVWQYYVSVDAKSFDHQIPRWFVEEAIMMVSRVAGVPDIGREEIAALRRLRVATHGRTVRYRGGVLSGWRLTSFIGTLASEIFCQRVSERSSAVVRYLVQGDDVLLFSNTPISEVLSEVAAEFQLVLKHAPVDAPTGIFLQRTLGRGYSHTAFGRAVRQLFYAYPWLERHLVKLASCQNSS</sequence>
<evidence type="ECO:0000259" key="1">
    <source>
        <dbReference type="PROSITE" id="PS50507"/>
    </source>
</evidence>
<dbReference type="EMBL" id="UZAH01038999">
    <property type="protein sequence ID" value="VDP55149.1"/>
    <property type="molecule type" value="Genomic_DNA"/>
</dbReference>
<gene>
    <name evidence="2" type="ORF">HPBE_LOCUS25999</name>
</gene>
<dbReference type="Pfam" id="PF00680">
    <property type="entry name" value="RdRP_1"/>
    <property type="match status" value="1"/>
</dbReference>
<proteinExistence type="predicted"/>
<dbReference type="InterPro" id="IPR001205">
    <property type="entry name" value="RNA-dir_pol_C"/>
</dbReference>